<organism evidence="9 10">
    <name type="scientific">Trichodelitschia bisporula</name>
    <dbReference type="NCBI Taxonomy" id="703511"/>
    <lineage>
        <taxon>Eukaryota</taxon>
        <taxon>Fungi</taxon>
        <taxon>Dikarya</taxon>
        <taxon>Ascomycota</taxon>
        <taxon>Pezizomycotina</taxon>
        <taxon>Dothideomycetes</taxon>
        <taxon>Dothideomycetes incertae sedis</taxon>
        <taxon>Phaeotrichales</taxon>
        <taxon>Phaeotrichaceae</taxon>
        <taxon>Trichodelitschia</taxon>
    </lineage>
</organism>
<sequence>MSTIVIPPGRCLRTLPRALRPSTAPFSTSTHRSLPAPAKKKTGTFAPPKRGERTLKLKKRDVVRETRPPAPGERKAVRKRIVLSNTNALEPAGLVDLTADMAGAEEVRGRVVGIPGEVVDALRVVEGFKVGQGWAFFRRPAALMRNEVVELAREMEGVEQARGADERAVGSGVRDLGGQTLRKLVYGERGTGKSVLLLQAMATAFLRGWVVISIPEARDLYLGQTEYAPLPNTSPVQYTQNEYTAKLLAQIAKANRPVLSKLKLTHAHNLPIKIKPGLTLDAFAELGVNDPEIAWPVFQALWTELTAPAAEADAEGKAVAVPRPQILLAIDNVAPILRPTQYKTLDADGKLRPIHPQDFVLVKHFLDYFRGARTLPQGGLVLAATSGNETVKSDALSVGIAMAEARVANPENKQLKLGDFWNLYKEMDMRSLEAVMDVEALKLEGLSKAEARAVIEYWAGNGMVRSRVEEGFVGEKWTLAGGGVVGELEKAVVRMRF</sequence>
<dbReference type="PANTHER" id="PTHR12810:SF0">
    <property type="entry name" value="SMALL RIBOSOMAL SUBUNIT PROTEIN MS29"/>
    <property type="match status" value="1"/>
</dbReference>
<comment type="subcellular location">
    <subcellularLocation>
        <location evidence="1">Mitochondrion</location>
    </subcellularLocation>
</comment>
<dbReference type="OrthoDB" id="274828at2759"/>
<evidence type="ECO:0000256" key="7">
    <source>
        <dbReference type="ARBA" id="ARBA00035140"/>
    </source>
</evidence>
<dbReference type="Pfam" id="PF10236">
    <property type="entry name" value="DAP3"/>
    <property type="match status" value="1"/>
</dbReference>
<keyword evidence="6" id="KW-0687">Ribonucleoprotein</keyword>
<evidence type="ECO:0000313" key="9">
    <source>
        <dbReference type="EMBL" id="KAF2405062.1"/>
    </source>
</evidence>
<protein>
    <recommendedName>
        <fullName evidence="7">Small ribosomal subunit protein mS29</fullName>
    </recommendedName>
</protein>
<name>A0A6G1I9W1_9PEZI</name>
<dbReference type="PANTHER" id="PTHR12810">
    <property type="entry name" value="MITOCHONDRIAL 28S RIBOSOMAL PROTEIN S29"/>
    <property type="match status" value="1"/>
</dbReference>
<evidence type="ECO:0000256" key="6">
    <source>
        <dbReference type="ARBA" id="ARBA00023274"/>
    </source>
</evidence>
<reference evidence="9" key="1">
    <citation type="journal article" date="2020" name="Stud. Mycol.">
        <title>101 Dothideomycetes genomes: a test case for predicting lifestyles and emergence of pathogens.</title>
        <authorList>
            <person name="Haridas S."/>
            <person name="Albert R."/>
            <person name="Binder M."/>
            <person name="Bloem J."/>
            <person name="Labutti K."/>
            <person name="Salamov A."/>
            <person name="Andreopoulos B."/>
            <person name="Baker S."/>
            <person name="Barry K."/>
            <person name="Bills G."/>
            <person name="Bluhm B."/>
            <person name="Cannon C."/>
            <person name="Castanera R."/>
            <person name="Culley D."/>
            <person name="Daum C."/>
            <person name="Ezra D."/>
            <person name="Gonzalez J."/>
            <person name="Henrissat B."/>
            <person name="Kuo A."/>
            <person name="Liang C."/>
            <person name="Lipzen A."/>
            <person name="Lutzoni F."/>
            <person name="Magnuson J."/>
            <person name="Mondo S."/>
            <person name="Nolan M."/>
            <person name="Ohm R."/>
            <person name="Pangilinan J."/>
            <person name="Park H.-J."/>
            <person name="Ramirez L."/>
            <person name="Alfaro M."/>
            <person name="Sun H."/>
            <person name="Tritt A."/>
            <person name="Yoshinaga Y."/>
            <person name="Zwiers L.-H."/>
            <person name="Turgeon B."/>
            <person name="Goodwin S."/>
            <person name="Spatafora J."/>
            <person name="Crous P."/>
            <person name="Grigoriev I."/>
        </authorList>
    </citation>
    <scope>NUCLEOTIDE SEQUENCE</scope>
    <source>
        <strain evidence="9">CBS 262.69</strain>
    </source>
</reference>
<keyword evidence="3" id="KW-0809">Transit peptide</keyword>
<comment type="similarity">
    <text evidence="2">Belongs to the mitochondrion-specific ribosomal protein mS29 family.</text>
</comment>
<accession>A0A6G1I9W1</accession>
<evidence type="ECO:0000256" key="3">
    <source>
        <dbReference type="ARBA" id="ARBA00022946"/>
    </source>
</evidence>
<evidence type="ECO:0000256" key="8">
    <source>
        <dbReference type="SAM" id="MobiDB-lite"/>
    </source>
</evidence>
<gene>
    <name evidence="9" type="ORF">EJ06DRAFT_501996</name>
</gene>
<dbReference type="GO" id="GO:0005763">
    <property type="term" value="C:mitochondrial small ribosomal subunit"/>
    <property type="evidence" value="ECO:0007669"/>
    <property type="project" value="TreeGrafter"/>
</dbReference>
<dbReference type="InterPro" id="IPR019368">
    <property type="entry name" value="Ribosomal_mS29"/>
</dbReference>
<keyword evidence="10" id="KW-1185">Reference proteome</keyword>
<keyword evidence="4" id="KW-0689">Ribosomal protein</keyword>
<dbReference type="GO" id="GO:0003735">
    <property type="term" value="F:structural constituent of ribosome"/>
    <property type="evidence" value="ECO:0007669"/>
    <property type="project" value="TreeGrafter"/>
</dbReference>
<keyword evidence="5" id="KW-0496">Mitochondrion</keyword>
<feature type="region of interest" description="Disordered" evidence="8">
    <location>
        <begin position="20"/>
        <end position="51"/>
    </location>
</feature>
<evidence type="ECO:0000313" key="10">
    <source>
        <dbReference type="Proteomes" id="UP000799640"/>
    </source>
</evidence>
<proteinExistence type="inferred from homology"/>
<evidence type="ECO:0000256" key="2">
    <source>
        <dbReference type="ARBA" id="ARBA00009863"/>
    </source>
</evidence>
<evidence type="ECO:0000256" key="5">
    <source>
        <dbReference type="ARBA" id="ARBA00023128"/>
    </source>
</evidence>
<dbReference type="EMBL" id="ML996687">
    <property type="protein sequence ID" value="KAF2405062.1"/>
    <property type="molecule type" value="Genomic_DNA"/>
</dbReference>
<dbReference type="AlphaFoldDB" id="A0A6G1I9W1"/>
<evidence type="ECO:0000256" key="4">
    <source>
        <dbReference type="ARBA" id="ARBA00022980"/>
    </source>
</evidence>
<dbReference type="Proteomes" id="UP000799640">
    <property type="component" value="Unassembled WGS sequence"/>
</dbReference>
<evidence type="ECO:0000256" key="1">
    <source>
        <dbReference type="ARBA" id="ARBA00004173"/>
    </source>
</evidence>